<reference evidence="3" key="2">
    <citation type="journal article" date="2019" name="Mol. Plant Microbe Interact.">
        <title>Genome sequence resources for four phytopathogenic fungi from the Colletotrichum orbiculare species complex.</title>
        <authorList>
            <person name="Gan P."/>
            <person name="Tsushima A."/>
            <person name="Narusaka M."/>
            <person name="Narusaka Y."/>
            <person name="Takano Y."/>
            <person name="Kubo Y."/>
            <person name="Shirasu K."/>
        </authorList>
    </citation>
    <scope>GENOME REANNOTATION</scope>
    <source>
        <strain evidence="3">104-T / ATCC 96160 / CBS 514.97 / LARS 414 / MAFF 240422</strain>
    </source>
</reference>
<proteinExistence type="predicted"/>
<organism evidence="2 3">
    <name type="scientific">Colletotrichum orbiculare (strain 104-T / ATCC 96160 / CBS 514.97 / LARS 414 / MAFF 240422)</name>
    <name type="common">Cucumber anthracnose fungus</name>
    <name type="synonym">Colletotrichum lagenarium</name>
    <dbReference type="NCBI Taxonomy" id="1213857"/>
    <lineage>
        <taxon>Eukaryota</taxon>
        <taxon>Fungi</taxon>
        <taxon>Dikarya</taxon>
        <taxon>Ascomycota</taxon>
        <taxon>Pezizomycotina</taxon>
        <taxon>Sordariomycetes</taxon>
        <taxon>Hypocreomycetidae</taxon>
        <taxon>Glomerellales</taxon>
        <taxon>Glomerellaceae</taxon>
        <taxon>Colletotrichum</taxon>
        <taxon>Colletotrichum orbiculare species complex</taxon>
    </lineage>
</organism>
<accession>A0A484FAF2</accession>
<keyword evidence="3" id="KW-1185">Reference proteome</keyword>
<feature type="region of interest" description="Disordered" evidence="1">
    <location>
        <begin position="114"/>
        <end position="138"/>
    </location>
</feature>
<dbReference type="Proteomes" id="UP000014480">
    <property type="component" value="Unassembled WGS sequence"/>
</dbReference>
<dbReference type="EMBL" id="AMCV02000045">
    <property type="protein sequence ID" value="TDZ14954.1"/>
    <property type="molecule type" value="Genomic_DNA"/>
</dbReference>
<evidence type="ECO:0000313" key="3">
    <source>
        <dbReference type="Proteomes" id="UP000014480"/>
    </source>
</evidence>
<evidence type="ECO:0000313" key="2">
    <source>
        <dbReference type="EMBL" id="TDZ14954.1"/>
    </source>
</evidence>
<dbReference type="OrthoDB" id="4850757at2759"/>
<protein>
    <submittedName>
        <fullName evidence="2">Uncharacterized protein</fullName>
    </submittedName>
</protein>
<feature type="region of interest" description="Disordered" evidence="1">
    <location>
        <begin position="1"/>
        <end position="35"/>
    </location>
</feature>
<feature type="compositionally biased region" description="Polar residues" evidence="1">
    <location>
        <begin position="8"/>
        <end position="32"/>
    </location>
</feature>
<comment type="caution">
    <text evidence="2">The sequence shown here is derived from an EMBL/GenBank/DDBJ whole genome shotgun (WGS) entry which is preliminary data.</text>
</comment>
<gene>
    <name evidence="2" type="ORF">Cob_v012116</name>
</gene>
<sequence length="265" mass="28915">MPHANFIPASSTVASTSIRTETTANQPQNQSAEEAEVARPGIFVTRRGTAAGAARAWPSPSSELADPMSGIEVAAGLPHAQLPLSEKFTRVHDICLEATKKYLDERQINRQMRFSTPAVAESRSRPRQNPQRHSKKTYAVPYSPYEAAQQRHRQSIEASSAHDGMTGFADASTGSLLSDVSRICDGVWAQSRRDRLHVPGTERTAVLNMAHLIEWAETIVWTSGDVAVGDIGREPAIKNIFAAGKNLCAWLGDVDGREIIEALEF</sequence>
<name>A0A484FAF2_COLOR</name>
<reference evidence="3" key="1">
    <citation type="journal article" date="2013" name="New Phytol.">
        <title>Comparative genomic and transcriptomic analyses reveal the hemibiotrophic stage shift of Colletotrichum fungi.</title>
        <authorList>
            <person name="Gan P."/>
            <person name="Ikeda K."/>
            <person name="Irieda H."/>
            <person name="Narusaka M."/>
            <person name="O'Connell R.J."/>
            <person name="Narusaka Y."/>
            <person name="Takano Y."/>
            <person name="Kubo Y."/>
            <person name="Shirasu K."/>
        </authorList>
    </citation>
    <scope>NUCLEOTIDE SEQUENCE [LARGE SCALE GENOMIC DNA]</scope>
    <source>
        <strain evidence="3">104-T / ATCC 96160 / CBS 514.97 / LARS 414 / MAFF 240422</strain>
    </source>
</reference>
<evidence type="ECO:0000256" key="1">
    <source>
        <dbReference type="SAM" id="MobiDB-lite"/>
    </source>
</evidence>
<dbReference type="AlphaFoldDB" id="A0A484FAF2"/>